<evidence type="ECO:0000259" key="1">
    <source>
        <dbReference type="Pfam" id="PF07992"/>
    </source>
</evidence>
<dbReference type="GO" id="GO:0005737">
    <property type="term" value="C:cytoplasm"/>
    <property type="evidence" value="ECO:0007669"/>
    <property type="project" value="TreeGrafter"/>
</dbReference>
<dbReference type="PRINTS" id="PR00411">
    <property type="entry name" value="PNDRDTASEI"/>
</dbReference>
<organism evidence="2 3">
    <name type="scientific">Rhypophila decipiens</name>
    <dbReference type="NCBI Taxonomy" id="261697"/>
    <lineage>
        <taxon>Eukaryota</taxon>
        <taxon>Fungi</taxon>
        <taxon>Dikarya</taxon>
        <taxon>Ascomycota</taxon>
        <taxon>Pezizomycotina</taxon>
        <taxon>Sordariomycetes</taxon>
        <taxon>Sordariomycetidae</taxon>
        <taxon>Sordariales</taxon>
        <taxon>Naviculisporaceae</taxon>
        <taxon>Rhypophila</taxon>
    </lineage>
</organism>
<keyword evidence="3" id="KW-1185">Reference proteome</keyword>
<reference evidence="2" key="2">
    <citation type="submission" date="2023-05" db="EMBL/GenBank/DDBJ databases">
        <authorList>
            <consortium name="Lawrence Berkeley National Laboratory"/>
            <person name="Steindorff A."/>
            <person name="Hensen N."/>
            <person name="Bonometti L."/>
            <person name="Westerberg I."/>
            <person name="Brannstrom I.O."/>
            <person name="Guillou S."/>
            <person name="Cros-Aarteil S."/>
            <person name="Calhoun S."/>
            <person name="Haridas S."/>
            <person name="Kuo A."/>
            <person name="Mondo S."/>
            <person name="Pangilinan J."/>
            <person name="Riley R."/>
            <person name="Labutti K."/>
            <person name="Andreopoulos B."/>
            <person name="Lipzen A."/>
            <person name="Chen C."/>
            <person name="Yanf M."/>
            <person name="Daum C."/>
            <person name="Ng V."/>
            <person name="Clum A."/>
            <person name="Ohm R."/>
            <person name="Martin F."/>
            <person name="Silar P."/>
            <person name="Natvig D."/>
            <person name="Lalanne C."/>
            <person name="Gautier V."/>
            <person name="Ament-Velasquez S.L."/>
            <person name="Kruys A."/>
            <person name="Hutchinson M.I."/>
            <person name="Powell A.J."/>
            <person name="Barry K."/>
            <person name="Miller A.N."/>
            <person name="Grigoriev I.V."/>
            <person name="Debuchy R."/>
            <person name="Gladieux P."/>
            <person name="Thoren M.H."/>
            <person name="Johannesson H."/>
        </authorList>
    </citation>
    <scope>NUCLEOTIDE SEQUENCE</scope>
    <source>
        <strain evidence="2">PSN293</strain>
    </source>
</reference>
<dbReference type="PRINTS" id="PR00368">
    <property type="entry name" value="FADPNR"/>
</dbReference>
<gene>
    <name evidence="2" type="ORF">QBC37DRAFT_326208</name>
</gene>
<dbReference type="Pfam" id="PF07992">
    <property type="entry name" value="Pyr_redox_2"/>
    <property type="match status" value="1"/>
</dbReference>
<proteinExistence type="predicted"/>
<dbReference type="AlphaFoldDB" id="A0AAN6XWD9"/>
<name>A0AAN6XWD9_9PEZI</name>
<dbReference type="InterPro" id="IPR023753">
    <property type="entry name" value="FAD/NAD-binding_dom"/>
</dbReference>
<accession>A0AAN6XWD9</accession>
<dbReference type="InterPro" id="IPR036188">
    <property type="entry name" value="FAD/NAD-bd_sf"/>
</dbReference>
<sequence length="438" mass="47846">MGSLADSAPFRVLVIGGSYGGLSAALNLQDLCRGKEPRCGPAPDKEHGVEQPQIPIDITIVDERDGFYHAIGGPLVLASETYAEKAWVKYDEIPALRSPNIKVLQGSVKSVDTEEKVATFQAHGPGAEEWEIQYDYLVAAAGLRRVWPVVPKSLRRKEYLLETGDHTRDALTGRHGVVVVGGGAVGVEIASELKDLHPETKVTLVQSRDKLLSAEPLPEEFKDIALDLVRETGVHVLLSHRLDRTDEARDDDGVDCYRVHFTNGHTMLADQVVMAVSKSVPSTDFLPPFALDEEGYVLVESTLQFADSSPNASSHFAIGDLAKWSGIKRCGAAMHMGYYAANNIFMSMVEENGIELPVIDKPREVLKLDEIPPMMGLAVGKKAISYWPEAGVNSGEDVMKSFFGDDLAFSICWNHMRLGTLDLETTVDERFGDLGLAS</sequence>
<protein>
    <submittedName>
        <fullName evidence="2">Apoptosis-inducing factor 2</fullName>
    </submittedName>
</protein>
<dbReference type="Gene3D" id="3.50.50.100">
    <property type="match status" value="1"/>
</dbReference>
<feature type="domain" description="FAD/NAD(P)-binding" evidence="1">
    <location>
        <begin position="10"/>
        <end position="337"/>
    </location>
</feature>
<dbReference type="SUPFAM" id="SSF51905">
    <property type="entry name" value="FAD/NAD(P)-binding domain"/>
    <property type="match status" value="1"/>
</dbReference>
<dbReference type="GO" id="GO:0050660">
    <property type="term" value="F:flavin adenine dinucleotide binding"/>
    <property type="evidence" value="ECO:0007669"/>
    <property type="project" value="TreeGrafter"/>
</dbReference>
<comment type="caution">
    <text evidence="2">The sequence shown here is derived from an EMBL/GenBank/DDBJ whole genome shotgun (WGS) entry which is preliminary data.</text>
</comment>
<dbReference type="PANTHER" id="PTHR43735:SF24">
    <property type="entry name" value="NUCLEOTIDE-DISULPHIDE OXIDOREDUCTASE AMID-LIKE, PUTATIVE (AFU_ORTHOLOGUE AFUA_1G17180)-RELATED"/>
    <property type="match status" value="1"/>
</dbReference>
<evidence type="ECO:0000313" key="2">
    <source>
        <dbReference type="EMBL" id="KAK4208144.1"/>
    </source>
</evidence>
<dbReference type="PANTHER" id="PTHR43735">
    <property type="entry name" value="APOPTOSIS-INDUCING FACTOR 1"/>
    <property type="match status" value="1"/>
</dbReference>
<evidence type="ECO:0000313" key="3">
    <source>
        <dbReference type="Proteomes" id="UP001301769"/>
    </source>
</evidence>
<dbReference type="Proteomes" id="UP001301769">
    <property type="component" value="Unassembled WGS sequence"/>
</dbReference>
<dbReference type="EMBL" id="MU858256">
    <property type="protein sequence ID" value="KAK4208144.1"/>
    <property type="molecule type" value="Genomic_DNA"/>
</dbReference>
<reference evidence="2" key="1">
    <citation type="journal article" date="2023" name="Mol. Phylogenet. Evol.">
        <title>Genome-scale phylogeny and comparative genomics of the fungal order Sordariales.</title>
        <authorList>
            <person name="Hensen N."/>
            <person name="Bonometti L."/>
            <person name="Westerberg I."/>
            <person name="Brannstrom I.O."/>
            <person name="Guillou S."/>
            <person name="Cros-Aarteil S."/>
            <person name="Calhoun S."/>
            <person name="Haridas S."/>
            <person name="Kuo A."/>
            <person name="Mondo S."/>
            <person name="Pangilinan J."/>
            <person name="Riley R."/>
            <person name="LaButti K."/>
            <person name="Andreopoulos B."/>
            <person name="Lipzen A."/>
            <person name="Chen C."/>
            <person name="Yan M."/>
            <person name="Daum C."/>
            <person name="Ng V."/>
            <person name="Clum A."/>
            <person name="Steindorff A."/>
            <person name="Ohm R.A."/>
            <person name="Martin F."/>
            <person name="Silar P."/>
            <person name="Natvig D.O."/>
            <person name="Lalanne C."/>
            <person name="Gautier V."/>
            <person name="Ament-Velasquez S.L."/>
            <person name="Kruys A."/>
            <person name="Hutchinson M.I."/>
            <person name="Powell A.J."/>
            <person name="Barry K."/>
            <person name="Miller A.N."/>
            <person name="Grigoriev I.V."/>
            <person name="Debuchy R."/>
            <person name="Gladieux P."/>
            <person name="Hiltunen Thoren M."/>
            <person name="Johannesson H."/>
        </authorList>
    </citation>
    <scope>NUCLEOTIDE SEQUENCE</scope>
    <source>
        <strain evidence="2">PSN293</strain>
    </source>
</reference>
<dbReference type="GO" id="GO:0004174">
    <property type="term" value="F:electron-transferring-flavoprotein dehydrogenase activity"/>
    <property type="evidence" value="ECO:0007669"/>
    <property type="project" value="TreeGrafter"/>
</dbReference>